<dbReference type="Pfam" id="PF00582">
    <property type="entry name" value="Usp"/>
    <property type="match status" value="1"/>
</dbReference>
<sequence length="156" mass="16901">MKIQKILIAIDDSKEADNAAAYGFDLAHLYKAHVGLVNIVEPIVTSSTDANLLTGSPFEPGLASDPEFVNIQKEASQNIIQRTINNFAGDLEITHFSEYGSTADGIIDCAAEFNADLIVVGTQHRSGLDRLLMGSIAEHVVRHSKVPVLVVPFKEE</sequence>
<dbReference type="AlphaFoldDB" id="A0A5B8UQA3"/>
<dbReference type="SUPFAM" id="SSF52402">
    <property type="entry name" value="Adenine nucleotide alpha hydrolases-like"/>
    <property type="match status" value="1"/>
</dbReference>
<evidence type="ECO:0000313" key="3">
    <source>
        <dbReference type="EMBL" id="QEC61052.1"/>
    </source>
</evidence>
<feature type="domain" description="UspA" evidence="2">
    <location>
        <begin position="3"/>
        <end position="152"/>
    </location>
</feature>
<evidence type="ECO:0000256" key="1">
    <source>
        <dbReference type="ARBA" id="ARBA00008791"/>
    </source>
</evidence>
<organism evidence="3 4">
    <name type="scientific">Mucilaginibacter ginsenosidivorans</name>
    <dbReference type="NCBI Taxonomy" id="398053"/>
    <lineage>
        <taxon>Bacteria</taxon>
        <taxon>Pseudomonadati</taxon>
        <taxon>Bacteroidota</taxon>
        <taxon>Sphingobacteriia</taxon>
        <taxon>Sphingobacteriales</taxon>
        <taxon>Sphingobacteriaceae</taxon>
        <taxon>Mucilaginibacter</taxon>
    </lineage>
</organism>
<reference evidence="3 4" key="1">
    <citation type="journal article" date="2017" name="Curr. Microbiol.">
        <title>Mucilaginibacter ginsenosidivorans sp. nov., Isolated from Soil of Ginseng Field.</title>
        <authorList>
            <person name="Kim M.M."/>
            <person name="Siddiqi M.Z."/>
            <person name="Im W.T."/>
        </authorList>
    </citation>
    <scope>NUCLEOTIDE SEQUENCE [LARGE SCALE GENOMIC DNA]</scope>
    <source>
        <strain evidence="3 4">Gsoil 3017</strain>
    </source>
</reference>
<dbReference type="Gene3D" id="3.40.50.620">
    <property type="entry name" value="HUPs"/>
    <property type="match status" value="1"/>
</dbReference>
<dbReference type="Proteomes" id="UP000321479">
    <property type="component" value="Chromosome"/>
</dbReference>
<gene>
    <name evidence="3" type="ORF">FRZ54_00140</name>
</gene>
<keyword evidence="4" id="KW-1185">Reference proteome</keyword>
<comment type="similarity">
    <text evidence="1">Belongs to the universal stress protein A family.</text>
</comment>
<proteinExistence type="inferred from homology"/>
<dbReference type="CDD" id="cd00293">
    <property type="entry name" value="USP-like"/>
    <property type="match status" value="1"/>
</dbReference>
<dbReference type="PANTHER" id="PTHR46268:SF6">
    <property type="entry name" value="UNIVERSAL STRESS PROTEIN UP12"/>
    <property type="match status" value="1"/>
</dbReference>
<dbReference type="InterPro" id="IPR006015">
    <property type="entry name" value="Universal_stress_UspA"/>
</dbReference>
<evidence type="ECO:0000259" key="2">
    <source>
        <dbReference type="Pfam" id="PF00582"/>
    </source>
</evidence>
<dbReference type="PRINTS" id="PR01438">
    <property type="entry name" value="UNVRSLSTRESS"/>
</dbReference>
<protein>
    <submittedName>
        <fullName evidence="3">Universal stress protein</fullName>
    </submittedName>
</protein>
<dbReference type="InterPro" id="IPR014729">
    <property type="entry name" value="Rossmann-like_a/b/a_fold"/>
</dbReference>
<dbReference type="KEGG" id="mgin:FRZ54_00140"/>
<name>A0A5B8UQA3_9SPHI</name>
<dbReference type="EMBL" id="CP042436">
    <property type="protein sequence ID" value="QEC61052.1"/>
    <property type="molecule type" value="Genomic_DNA"/>
</dbReference>
<dbReference type="OrthoDB" id="9788959at2"/>
<dbReference type="RefSeq" id="WP_147029631.1">
    <property type="nucleotide sequence ID" value="NZ_CP042436.1"/>
</dbReference>
<dbReference type="InterPro" id="IPR006016">
    <property type="entry name" value="UspA"/>
</dbReference>
<accession>A0A5B8UQA3</accession>
<dbReference type="PANTHER" id="PTHR46268">
    <property type="entry name" value="STRESS RESPONSE PROTEIN NHAX"/>
    <property type="match status" value="1"/>
</dbReference>
<evidence type="ECO:0000313" key="4">
    <source>
        <dbReference type="Proteomes" id="UP000321479"/>
    </source>
</evidence>